<reference evidence="1 2" key="1">
    <citation type="submission" date="2024-02" db="EMBL/GenBank/DDBJ databases">
        <title>de novo genome assembly of Solanum bulbocastanum strain 11H21.</title>
        <authorList>
            <person name="Hosaka A.J."/>
        </authorList>
    </citation>
    <scope>NUCLEOTIDE SEQUENCE [LARGE SCALE GENOMIC DNA]</scope>
    <source>
        <tissue evidence="1">Young leaves</tissue>
    </source>
</reference>
<comment type="caution">
    <text evidence="1">The sequence shown here is derived from an EMBL/GenBank/DDBJ whole genome shotgun (WGS) entry which is preliminary data.</text>
</comment>
<evidence type="ECO:0000313" key="1">
    <source>
        <dbReference type="EMBL" id="KAK6782349.1"/>
    </source>
</evidence>
<evidence type="ECO:0000313" key="2">
    <source>
        <dbReference type="Proteomes" id="UP001371456"/>
    </source>
</evidence>
<accession>A0AAN8Y7K9</accession>
<dbReference type="Proteomes" id="UP001371456">
    <property type="component" value="Unassembled WGS sequence"/>
</dbReference>
<name>A0AAN8Y7K9_SOLBU</name>
<dbReference type="AlphaFoldDB" id="A0AAN8Y7K9"/>
<keyword evidence="2" id="KW-1185">Reference proteome</keyword>
<sequence>MLFCISGGKLLSCNRFNWPAPGVGCLVAGMAIREDFIMDLTYALATVLLGQMIKTNRTWNTRDTEQPLDVAATSMTNEMRRKEKEEQMAKMMTQVELLVKHMLGTGTKSVNVIGSHNVI</sequence>
<proteinExistence type="predicted"/>
<protein>
    <submittedName>
        <fullName evidence="1">Uncharacterized protein</fullName>
    </submittedName>
</protein>
<organism evidence="1 2">
    <name type="scientific">Solanum bulbocastanum</name>
    <name type="common">Wild potato</name>
    <dbReference type="NCBI Taxonomy" id="147425"/>
    <lineage>
        <taxon>Eukaryota</taxon>
        <taxon>Viridiplantae</taxon>
        <taxon>Streptophyta</taxon>
        <taxon>Embryophyta</taxon>
        <taxon>Tracheophyta</taxon>
        <taxon>Spermatophyta</taxon>
        <taxon>Magnoliopsida</taxon>
        <taxon>eudicotyledons</taxon>
        <taxon>Gunneridae</taxon>
        <taxon>Pentapetalae</taxon>
        <taxon>asterids</taxon>
        <taxon>lamiids</taxon>
        <taxon>Solanales</taxon>
        <taxon>Solanaceae</taxon>
        <taxon>Solanoideae</taxon>
        <taxon>Solaneae</taxon>
        <taxon>Solanum</taxon>
    </lineage>
</organism>
<dbReference type="EMBL" id="JBANQN010000008">
    <property type="protein sequence ID" value="KAK6782349.1"/>
    <property type="molecule type" value="Genomic_DNA"/>
</dbReference>
<gene>
    <name evidence="1" type="ORF">RDI58_020145</name>
</gene>